<feature type="transmembrane region" description="Helical" evidence="1">
    <location>
        <begin position="78"/>
        <end position="98"/>
    </location>
</feature>
<feature type="transmembrane region" description="Helical" evidence="1">
    <location>
        <begin position="39"/>
        <end position="58"/>
    </location>
</feature>
<evidence type="ECO:0000313" key="2">
    <source>
        <dbReference type="EMBL" id="GIQ84192.1"/>
    </source>
</evidence>
<reference evidence="2 3" key="1">
    <citation type="journal article" date="2018" name="PLoS ONE">
        <title>The draft genome of Kipferlia bialata reveals reductive genome evolution in fornicate parasites.</title>
        <authorList>
            <person name="Tanifuji G."/>
            <person name="Takabayashi S."/>
            <person name="Kume K."/>
            <person name="Takagi M."/>
            <person name="Nakayama T."/>
            <person name="Kamikawa R."/>
            <person name="Inagaki Y."/>
            <person name="Hashimoto T."/>
        </authorList>
    </citation>
    <scope>NUCLEOTIDE SEQUENCE [LARGE SCALE GENOMIC DNA]</scope>
    <source>
        <strain evidence="2">NY0173</strain>
    </source>
</reference>
<keyword evidence="1" id="KW-0472">Membrane</keyword>
<protein>
    <submittedName>
        <fullName evidence="2">Uncharacterized protein</fullName>
    </submittedName>
</protein>
<dbReference type="Proteomes" id="UP000265618">
    <property type="component" value="Unassembled WGS sequence"/>
</dbReference>
<keyword evidence="3" id="KW-1185">Reference proteome</keyword>
<feature type="non-terminal residue" evidence="2">
    <location>
        <position position="504"/>
    </location>
</feature>
<feature type="transmembrane region" description="Helical" evidence="1">
    <location>
        <begin position="199"/>
        <end position="218"/>
    </location>
</feature>
<dbReference type="OrthoDB" id="10263401at2759"/>
<keyword evidence="1" id="KW-0812">Transmembrane</keyword>
<feature type="transmembrane region" description="Helical" evidence="1">
    <location>
        <begin position="154"/>
        <end position="179"/>
    </location>
</feature>
<accession>A0A9K3GIN2</accession>
<keyword evidence="1" id="KW-1133">Transmembrane helix</keyword>
<feature type="transmembrane region" description="Helical" evidence="1">
    <location>
        <begin position="110"/>
        <end position="133"/>
    </location>
</feature>
<feature type="transmembrane region" description="Helical" evidence="1">
    <location>
        <begin position="230"/>
        <end position="246"/>
    </location>
</feature>
<sequence length="504" mass="56371">VLKLSLKALPSILTGTRGEGSSHNLFHIFVHMSHTKDNMPSILVHCLLVAMAIGIVAYRTQRLTDASRHPFHGPLLEVVTSFQGLMGLLAVLMVLRLMVQVVMYQWRSGFFYAGFKIPFTSKTVSWSLVVRAFNRVKKSQDPTNAQFIKGFLPFYVTLWLARALQYLVTLVIGLILYNVGTVVQKGIEDEVPMPSIDTFMRYAWLLVLVMGLETPLAARALPPHEAVRNLLFSVGFYSLLAVVLMIRCPDIAYLVVASLGMPLYTLIQAVMQVVSVYVGVQFIVETVAAKVLVSRVSSGRFFAKILTPTLSRTSAFFNPMSKRTAEFLARYLSSVGMEEAVEGTVILSLFYDQDMSLPPCISYDDAVEIALCWGWVDGKMKSIDDLSYKIRMTPRGPKSVWGLINVNRVLKLEKEGRMTVHGTKCVDIGKANGQWDLTLHIATLELPEDMLAALKAKPAAYAFFQELSPCTRRSYLRKVLSAKRSDTRQRRIGGIVESCIKKRK</sequence>
<proteinExistence type="predicted"/>
<gene>
    <name evidence="2" type="ORF">KIPB_005640</name>
</gene>
<dbReference type="Pfam" id="PF13376">
    <property type="entry name" value="OmdA"/>
    <property type="match status" value="1"/>
</dbReference>
<evidence type="ECO:0000256" key="1">
    <source>
        <dbReference type="SAM" id="Phobius"/>
    </source>
</evidence>
<dbReference type="AlphaFoldDB" id="A0A9K3GIN2"/>
<organism evidence="2 3">
    <name type="scientific">Kipferlia bialata</name>
    <dbReference type="NCBI Taxonomy" id="797122"/>
    <lineage>
        <taxon>Eukaryota</taxon>
        <taxon>Metamonada</taxon>
        <taxon>Carpediemonas-like organisms</taxon>
        <taxon>Kipferlia</taxon>
    </lineage>
</organism>
<name>A0A9K3GIN2_9EUKA</name>
<feature type="transmembrane region" description="Helical" evidence="1">
    <location>
        <begin position="252"/>
        <end position="280"/>
    </location>
</feature>
<dbReference type="EMBL" id="BDIP01001343">
    <property type="protein sequence ID" value="GIQ84192.1"/>
    <property type="molecule type" value="Genomic_DNA"/>
</dbReference>
<evidence type="ECO:0000313" key="3">
    <source>
        <dbReference type="Proteomes" id="UP000265618"/>
    </source>
</evidence>
<comment type="caution">
    <text evidence="2">The sequence shown here is derived from an EMBL/GenBank/DDBJ whole genome shotgun (WGS) entry which is preliminary data.</text>
</comment>